<dbReference type="PANTHER" id="PTHR43792">
    <property type="entry name" value="GNAT FAMILY, PUTATIVE (AFU_ORTHOLOGUE AFUA_3G00765)-RELATED-RELATED"/>
    <property type="match status" value="1"/>
</dbReference>
<dbReference type="Gene3D" id="3.40.630.30">
    <property type="match status" value="1"/>
</dbReference>
<dbReference type="PROSITE" id="PS51186">
    <property type="entry name" value="GNAT"/>
    <property type="match status" value="1"/>
</dbReference>
<dbReference type="Proteomes" id="UP001242368">
    <property type="component" value="Unassembled WGS sequence"/>
</dbReference>
<keyword evidence="3" id="KW-1185">Reference proteome</keyword>
<dbReference type="InterPro" id="IPR016181">
    <property type="entry name" value="Acyl_CoA_acyltransferase"/>
</dbReference>
<dbReference type="Pfam" id="PF13302">
    <property type="entry name" value="Acetyltransf_3"/>
    <property type="match status" value="1"/>
</dbReference>
<dbReference type="PANTHER" id="PTHR43792:SF1">
    <property type="entry name" value="N-ACETYLTRANSFERASE DOMAIN-CONTAINING PROTEIN"/>
    <property type="match status" value="1"/>
</dbReference>
<dbReference type="EMBL" id="JAUFQU010000001">
    <property type="protein sequence ID" value="MDN3705831.1"/>
    <property type="molecule type" value="Genomic_DNA"/>
</dbReference>
<evidence type="ECO:0000313" key="2">
    <source>
        <dbReference type="EMBL" id="MDN3705831.1"/>
    </source>
</evidence>
<name>A0ABT8CQ04_9FLAO</name>
<reference evidence="3" key="1">
    <citation type="journal article" date="2019" name="Int. J. Syst. Evol. Microbiol.">
        <title>The Global Catalogue of Microorganisms (GCM) 10K type strain sequencing project: providing services to taxonomists for standard genome sequencing and annotation.</title>
        <authorList>
            <consortium name="The Broad Institute Genomics Platform"/>
            <consortium name="The Broad Institute Genome Sequencing Center for Infectious Disease"/>
            <person name="Wu L."/>
            <person name="Ma J."/>
        </authorList>
    </citation>
    <scope>NUCLEOTIDE SEQUENCE [LARGE SCALE GENOMIC DNA]</scope>
    <source>
        <strain evidence="3">CECT 7184</strain>
    </source>
</reference>
<evidence type="ECO:0000259" key="1">
    <source>
        <dbReference type="PROSITE" id="PS51186"/>
    </source>
</evidence>
<dbReference type="RefSeq" id="WP_290361980.1">
    <property type="nucleotide sequence ID" value="NZ_JAUFQU010000001.1"/>
</dbReference>
<evidence type="ECO:0000313" key="3">
    <source>
        <dbReference type="Proteomes" id="UP001242368"/>
    </source>
</evidence>
<protein>
    <submittedName>
        <fullName evidence="2">GNAT family N-acetyltransferase</fullName>
    </submittedName>
</protein>
<comment type="caution">
    <text evidence="2">The sequence shown here is derived from an EMBL/GenBank/DDBJ whole genome shotgun (WGS) entry which is preliminary data.</text>
</comment>
<organism evidence="2 3">
    <name type="scientific">Paenimyroides ceti</name>
    <dbReference type="NCBI Taxonomy" id="395087"/>
    <lineage>
        <taxon>Bacteria</taxon>
        <taxon>Pseudomonadati</taxon>
        <taxon>Bacteroidota</taxon>
        <taxon>Flavobacteriia</taxon>
        <taxon>Flavobacteriales</taxon>
        <taxon>Flavobacteriaceae</taxon>
        <taxon>Paenimyroides</taxon>
    </lineage>
</organism>
<dbReference type="InterPro" id="IPR000182">
    <property type="entry name" value="GNAT_dom"/>
</dbReference>
<accession>A0ABT8CQ04</accession>
<sequence>MIKTAAIFNKPEMKITYQIGLTKFEAEDFELYYLLVGNEQVMQMITERALLLSEARERYDTVLRKNELHPVLGYYKITEKKSGSFIGLAKMEILTKDASETELGYMLLPEYWGKGIGSTVAKKLMDYVFAEKTTKKITAIIDPKNTASRKILINNGFVSEKTEIVNGLQEEFLGFTVASENIG</sequence>
<gene>
    <name evidence="2" type="ORF">QW060_01670</name>
</gene>
<feature type="domain" description="N-acetyltransferase" evidence="1">
    <location>
        <begin position="19"/>
        <end position="183"/>
    </location>
</feature>
<dbReference type="SUPFAM" id="SSF55729">
    <property type="entry name" value="Acyl-CoA N-acyltransferases (Nat)"/>
    <property type="match status" value="1"/>
</dbReference>
<proteinExistence type="predicted"/>
<dbReference type="InterPro" id="IPR051531">
    <property type="entry name" value="N-acetyltransferase"/>
</dbReference>